<evidence type="ECO:0000313" key="7">
    <source>
        <dbReference type="Proteomes" id="UP001208017"/>
    </source>
</evidence>
<dbReference type="PROSITE" id="PS50975">
    <property type="entry name" value="ATP_GRASP"/>
    <property type="match status" value="1"/>
</dbReference>
<name>A0ABT3X546_9BACL</name>
<keyword evidence="3 4" id="KW-0067">ATP-binding</keyword>
<evidence type="ECO:0000256" key="4">
    <source>
        <dbReference type="PROSITE-ProRule" id="PRU00409"/>
    </source>
</evidence>
<keyword evidence="7" id="KW-1185">Reference proteome</keyword>
<keyword evidence="1" id="KW-0436">Ligase</keyword>
<evidence type="ECO:0000256" key="3">
    <source>
        <dbReference type="ARBA" id="ARBA00022840"/>
    </source>
</evidence>
<dbReference type="EMBL" id="JAPMLT010000003">
    <property type="protein sequence ID" value="MCX7569854.1"/>
    <property type="molecule type" value="Genomic_DNA"/>
</dbReference>
<reference evidence="6 7" key="1">
    <citation type="submission" date="2022-11" db="EMBL/GenBank/DDBJ databases">
        <title>Study of microbial diversity in lake waters.</title>
        <authorList>
            <person name="Zhang J."/>
        </authorList>
    </citation>
    <scope>NUCLEOTIDE SEQUENCE [LARGE SCALE GENOMIC DNA]</scope>
    <source>
        <strain evidence="6 7">DT12</strain>
    </source>
</reference>
<dbReference type="RefSeq" id="WP_267151104.1">
    <property type="nucleotide sequence ID" value="NZ_JAPMLT010000003.1"/>
</dbReference>
<dbReference type="Proteomes" id="UP001208017">
    <property type="component" value="Unassembled WGS sequence"/>
</dbReference>
<dbReference type="SUPFAM" id="SSF56059">
    <property type="entry name" value="Glutathione synthetase ATP-binding domain-like"/>
    <property type="match status" value="1"/>
</dbReference>
<accession>A0ABT3X546</accession>
<keyword evidence="2 4" id="KW-0547">Nucleotide-binding</keyword>
<evidence type="ECO:0000313" key="6">
    <source>
        <dbReference type="EMBL" id="MCX7569854.1"/>
    </source>
</evidence>
<dbReference type="Gene3D" id="3.30.470.20">
    <property type="entry name" value="ATP-grasp fold, B domain"/>
    <property type="match status" value="1"/>
</dbReference>
<protein>
    <submittedName>
        <fullName evidence="6">ATP-grasp domain-containing protein</fullName>
    </submittedName>
</protein>
<dbReference type="InterPro" id="IPR011761">
    <property type="entry name" value="ATP-grasp"/>
</dbReference>
<dbReference type="InterPro" id="IPR041472">
    <property type="entry name" value="BL00235/CARNS1_N"/>
</dbReference>
<evidence type="ECO:0000256" key="2">
    <source>
        <dbReference type="ARBA" id="ARBA00022741"/>
    </source>
</evidence>
<organism evidence="6 7">
    <name type="scientific">Tumebacillus lacus</name>
    <dbReference type="NCBI Taxonomy" id="2995335"/>
    <lineage>
        <taxon>Bacteria</taxon>
        <taxon>Bacillati</taxon>
        <taxon>Bacillota</taxon>
        <taxon>Bacilli</taxon>
        <taxon>Bacillales</taxon>
        <taxon>Alicyclobacillaceae</taxon>
        <taxon>Tumebacillus</taxon>
    </lineage>
</organism>
<dbReference type="InterPro" id="IPR052032">
    <property type="entry name" value="ATP-dep_AA_Ligase"/>
</dbReference>
<dbReference type="InterPro" id="IPR040570">
    <property type="entry name" value="LAL_C2"/>
</dbReference>
<dbReference type="Pfam" id="PF18603">
    <property type="entry name" value="LAL_C2"/>
    <property type="match status" value="1"/>
</dbReference>
<dbReference type="PANTHER" id="PTHR43585:SF2">
    <property type="entry name" value="ATP-GRASP ENZYME FSQD"/>
    <property type="match status" value="1"/>
</dbReference>
<dbReference type="Gene3D" id="3.40.50.20">
    <property type="match status" value="1"/>
</dbReference>
<dbReference type="Pfam" id="PF13535">
    <property type="entry name" value="ATP-grasp_4"/>
    <property type="match status" value="1"/>
</dbReference>
<gene>
    <name evidence="6" type="ORF">OS242_07745</name>
</gene>
<dbReference type="Pfam" id="PF18130">
    <property type="entry name" value="ATPgrasp_N"/>
    <property type="match status" value="1"/>
</dbReference>
<comment type="caution">
    <text evidence="6">The sequence shown here is derived from an EMBL/GenBank/DDBJ whole genome shotgun (WGS) entry which is preliminary data.</text>
</comment>
<feature type="domain" description="ATP-grasp" evidence="5">
    <location>
        <begin position="115"/>
        <end position="314"/>
    </location>
</feature>
<evidence type="ECO:0000259" key="5">
    <source>
        <dbReference type="PROSITE" id="PS50975"/>
    </source>
</evidence>
<dbReference type="PANTHER" id="PTHR43585">
    <property type="entry name" value="FUMIPYRROLE BIOSYNTHESIS PROTEIN C"/>
    <property type="match status" value="1"/>
</dbReference>
<evidence type="ECO:0000256" key="1">
    <source>
        <dbReference type="ARBA" id="ARBA00022598"/>
    </source>
</evidence>
<sequence>MKKVLIVEPSSSGYVLIQKGNECGHKVIVMTYDADDRKIPERYLQYADELVIVDTNDDQAAIQKAREYHQAHGIDAVVPGFEYYVPLAAQISADLGLRGLNPNTVRSLREKDIMREALHAAGVRVPRFRLVSTKNELQAAIDYVGYPCVIKPVDLSGSMNVRKVSTFEELLAGYQAINQTDITDLGRLSRKDVLIEEYISGPEFSVEGYAEGDKVTFLSITEKLLSPEPYFVEVGHIVSADLGPDIEETVYRYVADVVRALNVTVGPFHCEIRLAEDGPVAMELAARLAGDHIIDLIEYAKGIDLYKITFDSFLGQIEEQKKPITLNRNLFAGIKFFFRPELRSYSAVDGLDDLKSRPGFQEMDITLEPGRGMDNSSYAGRLGFMIYTNENYEELKTTLDEADRVVQFT</sequence>
<proteinExistence type="predicted"/>